<name>A0A2M7UUZ2_9BACT</name>
<comment type="cofactor">
    <cofactor evidence="2">
        <name>Mn(2+)</name>
        <dbReference type="ChEBI" id="CHEBI:29035"/>
    </cofactor>
</comment>
<evidence type="ECO:0000256" key="4">
    <source>
        <dbReference type="ARBA" id="ARBA00011738"/>
    </source>
</evidence>
<dbReference type="InterPro" id="IPR039356">
    <property type="entry name" value="YfbR/HDDC2"/>
</dbReference>
<dbReference type="SUPFAM" id="SSF109604">
    <property type="entry name" value="HD-domain/PDEase-like"/>
    <property type="match status" value="2"/>
</dbReference>
<reference evidence="10" key="1">
    <citation type="submission" date="2017-09" db="EMBL/GenBank/DDBJ databases">
        <title>Depth-based differentiation of microbial function through sediment-hosted aquifers and enrichment of novel symbionts in the deep terrestrial subsurface.</title>
        <authorList>
            <person name="Probst A.J."/>
            <person name="Ladd B."/>
            <person name="Jarett J.K."/>
            <person name="Geller-Mcgrath D.E."/>
            <person name="Sieber C.M.K."/>
            <person name="Emerson J.B."/>
            <person name="Anantharaman K."/>
            <person name="Thomas B.C."/>
            <person name="Malmstrom R."/>
            <person name="Stieglmeier M."/>
            <person name="Klingl A."/>
            <person name="Woyke T."/>
            <person name="Ryan C.M."/>
            <person name="Banfield J.F."/>
        </authorList>
    </citation>
    <scope>NUCLEOTIDE SEQUENCE [LARGE SCALE GENOMIC DNA]</scope>
</reference>
<evidence type="ECO:0000256" key="2">
    <source>
        <dbReference type="ARBA" id="ARBA00001936"/>
    </source>
</evidence>
<dbReference type="SMART" id="SM00471">
    <property type="entry name" value="HDc"/>
    <property type="match status" value="1"/>
</dbReference>
<evidence type="ECO:0000259" key="8">
    <source>
        <dbReference type="SMART" id="SM00471"/>
    </source>
</evidence>
<dbReference type="GO" id="GO:0046872">
    <property type="term" value="F:metal ion binding"/>
    <property type="evidence" value="ECO:0007669"/>
    <property type="project" value="UniProtKB-KW"/>
</dbReference>
<evidence type="ECO:0000256" key="5">
    <source>
        <dbReference type="ARBA" id="ARBA00012964"/>
    </source>
</evidence>
<gene>
    <name evidence="9" type="ORF">COX92_00905</name>
</gene>
<evidence type="ECO:0000256" key="1">
    <source>
        <dbReference type="ARBA" id="ARBA00001638"/>
    </source>
</evidence>
<dbReference type="Pfam" id="PF13023">
    <property type="entry name" value="HD_3"/>
    <property type="match status" value="2"/>
</dbReference>
<evidence type="ECO:0000313" key="10">
    <source>
        <dbReference type="Proteomes" id="UP000229166"/>
    </source>
</evidence>
<dbReference type="PANTHER" id="PTHR11845">
    <property type="entry name" value="5'-DEOXYNUCLEOTIDASE HDDC2"/>
    <property type="match status" value="1"/>
</dbReference>
<dbReference type="GO" id="GO:0005737">
    <property type="term" value="C:cytoplasm"/>
    <property type="evidence" value="ECO:0007669"/>
    <property type="project" value="TreeGrafter"/>
</dbReference>
<accession>A0A2M7UUZ2</accession>
<dbReference type="Proteomes" id="UP000229166">
    <property type="component" value="Unassembled WGS sequence"/>
</dbReference>
<comment type="subunit">
    <text evidence="4">Homodimer.</text>
</comment>
<protein>
    <recommendedName>
        <fullName evidence="5">5'-deoxynucleotidase</fullName>
        <ecNumber evidence="5">3.1.3.89</ecNumber>
    </recommendedName>
</protein>
<proteinExistence type="predicted"/>
<keyword evidence="7" id="KW-0378">Hydrolase</keyword>
<dbReference type="EMBL" id="PFOZ01000018">
    <property type="protein sequence ID" value="PIZ87583.1"/>
    <property type="molecule type" value="Genomic_DNA"/>
</dbReference>
<dbReference type="GO" id="GO:0002953">
    <property type="term" value="F:5'-deoxynucleotidase activity"/>
    <property type="evidence" value="ECO:0007669"/>
    <property type="project" value="UniProtKB-EC"/>
</dbReference>
<evidence type="ECO:0000256" key="6">
    <source>
        <dbReference type="ARBA" id="ARBA00022723"/>
    </source>
</evidence>
<feature type="domain" description="HD/PDEase" evidence="8">
    <location>
        <begin position="34"/>
        <end position="177"/>
    </location>
</feature>
<comment type="caution">
    <text evidence="9">The sequence shown here is derived from an EMBL/GenBank/DDBJ whole genome shotgun (WGS) entry which is preliminary data.</text>
</comment>
<organism evidence="9 10">
    <name type="scientific">Candidatus Nealsonbacteria bacterium CG_4_10_14_0_2_um_filter_40_15</name>
    <dbReference type="NCBI Taxonomy" id="1974682"/>
    <lineage>
        <taxon>Bacteria</taxon>
        <taxon>Candidatus Nealsoniibacteriota</taxon>
    </lineage>
</organism>
<dbReference type="Gene3D" id="1.10.3210.10">
    <property type="entry name" value="Hypothetical protein af1432"/>
    <property type="match status" value="2"/>
</dbReference>
<comment type="cofactor">
    <cofactor evidence="3">
        <name>Co(2+)</name>
        <dbReference type="ChEBI" id="CHEBI:48828"/>
    </cofactor>
</comment>
<evidence type="ECO:0000313" key="9">
    <source>
        <dbReference type="EMBL" id="PIZ87583.1"/>
    </source>
</evidence>
<evidence type="ECO:0000256" key="7">
    <source>
        <dbReference type="ARBA" id="ARBA00022801"/>
    </source>
</evidence>
<dbReference type="InterPro" id="IPR003607">
    <property type="entry name" value="HD/PDEase_dom"/>
</dbReference>
<dbReference type="PANTHER" id="PTHR11845:SF13">
    <property type="entry name" value="5'-DEOXYNUCLEOTIDASE HDDC2"/>
    <property type="match status" value="1"/>
</dbReference>
<dbReference type="EC" id="3.1.3.89" evidence="5"/>
<sequence length="427" mass="51518">MEVRYIKNLLNFLIEVGKLKKMPRTGFVWLGIKNPETIAQHTYRVAIMNWILGRKTKPQLNIGRVIKMSLVHDLCEVYAGDMTPYWGLLPRDKEKRKEVLKRWIRLTKKVKERKERGKFQKEKKALQKITKNLDLSLKKEITDCWLDYERLFSKEGRFVKQGDKVETLLQALEYWGSQPDSPVFGWWEEVEDLVDNPILLEFLEKIEKKFYHRRKINGELECLLEIGKLKNMPRRGWVLRRVKNPETIAEHGFLLAMASWILGRRQKLNLEKILKMSLIYELCEVYAGDATPYDELLPSDRRKVILKRWPRFSKKEKERRFLKDYKEEKKALEKITSRLPLILKKEIISLWDECKRRQTPEGRFVNQLYWLTTYLQALQYFKKDKKFPILAWYEQMREFIEDSELLKLMEEMEKKYLPKQLNFDSFN</sequence>
<dbReference type="AlphaFoldDB" id="A0A2M7UUZ2"/>
<dbReference type="InterPro" id="IPR006674">
    <property type="entry name" value="HD_domain"/>
</dbReference>
<evidence type="ECO:0000256" key="3">
    <source>
        <dbReference type="ARBA" id="ARBA00001941"/>
    </source>
</evidence>
<keyword evidence="6" id="KW-0479">Metal-binding</keyword>
<comment type="catalytic activity">
    <reaction evidence="1">
        <text>a 2'-deoxyribonucleoside 5'-phosphate + H2O = a 2'-deoxyribonucleoside + phosphate</text>
        <dbReference type="Rhea" id="RHEA:36167"/>
        <dbReference type="ChEBI" id="CHEBI:15377"/>
        <dbReference type="ChEBI" id="CHEBI:18274"/>
        <dbReference type="ChEBI" id="CHEBI:43474"/>
        <dbReference type="ChEBI" id="CHEBI:65317"/>
        <dbReference type="EC" id="3.1.3.89"/>
    </reaction>
</comment>